<reference evidence="3" key="1">
    <citation type="submission" date="2017-09" db="EMBL/GenBank/DDBJ databases">
        <title>Depth-based differentiation of microbial function through sediment-hosted aquifers and enrichment of novel symbionts in the deep terrestrial subsurface.</title>
        <authorList>
            <person name="Probst A.J."/>
            <person name="Ladd B."/>
            <person name="Jarett J.K."/>
            <person name="Geller-Mcgrath D.E."/>
            <person name="Sieber C.M.K."/>
            <person name="Emerson J.B."/>
            <person name="Anantharaman K."/>
            <person name="Thomas B.C."/>
            <person name="Malmstrom R."/>
            <person name="Stieglmeier M."/>
            <person name="Klingl A."/>
            <person name="Woyke T."/>
            <person name="Ryan C.M."/>
            <person name="Banfield J.F."/>
        </authorList>
    </citation>
    <scope>NUCLEOTIDE SEQUENCE [LARGE SCALE GENOMIC DNA]</scope>
</reference>
<evidence type="ECO:0000313" key="2">
    <source>
        <dbReference type="EMBL" id="PIS09379.1"/>
    </source>
</evidence>
<sequence>MKLSIIIPSFNEENTIEEIIKRVKKEKINEVEKEIIIVNDGSTDKTKNILKKMPGIKLVDYEKNQGKGYAIRQGIKTATGDYILIQDADLEYDPRDYKKLLKPILEEKTEVVYGSRFLGERRNMFFWHMLGNKFLSFSTNVLFNTTLSDMEVGYKVIPRKLLLSLDLKENCFGFEPEVTAKILRKKKRIYEVPISYSGREYDEGKKITWLDGIKAIFFLLKYRFFNW</sequence>
<dbReference type="Gene3D" id="3.90.550.10">
    <property type="entry name" value="Spore Coat Polysaccharide Biosynthesis Protein SpsA, Chain A"/>
    <property type="match status" value="1"/>
</dbReference>
<dbReference type="CDD" id="cd04179">
    <property type="entry name" value="DPM_DPG-synthase_like"/>
    <property type="match status" value="1"/>
</dbReference>
<dbReference type="SUPFAM" id="SSF53448">
    <property type="entry name" value="Nucleotide-diphospho-sugar transferases"/>
    <property type="match status" value="1"/>
</dbReference>
<evidence type="ECO:0000313" key="3">
    <source>
        <dbReference type="Proteomes" id="UP000230093"/>
    </source>
</evidence>
<dbReference type="InterPro" id="IPR050256">
    <property type="entry name" value="Glycosyltransferase_2"/>
</dbReference>
<dbReference type="Proteomes" id="UP000230093">
    <property type="component" value="Unassembled WGS sequence"/>
</dbReference>
<dbReference type="AlphaFoldDB" id="A0A2H0WBV3"/>
<dbReference type="EMBL" id="PEZT01000010">
    <property type="protein sequence ID" value="PIS09379.1"/>
    <property type="molecule type" value="Genomic_DNA"/>
</dbReference>
<organism evidence="2 3">
    <name type="scientific">Candidatus Beckwithbacteria bacterium CG10_big_fil_rev_8_21_14_0_10_34_10</name>
    <dbReference type="NCBI Taxonomy" id="1974495"/>
    <lineage>
        <taxon>Bacteria</taxon>
        <taxon>Candidatus Beckwithiibacteriota</taxon>
    </lineage>
</organism>
<evidence type="ECO:0000259" key="1">
    <source>
        <dbReference type="Pfam" id="PF00535"/>
    </source>
</evidence>
<dbReference type="GO" id="GO:0016740">
    <property type="term" value="F:transferase activity"/>
    <property type="evidence" value="ECO:0007669"/>
    <property type="project" value="UniProtKB-KW"/>
</dbReference>
<accession>A0A2H0WBV3</accession>
<protein>
    <submittedName>
        <fullName evidence="2">Glycosyl transferase</fullName>
    </submittedName>
</protein>
<name>A0A2H0WBV3_9BACT</name>
<dbReference type="Pfam" id="PF00535">
    <property type="entry name" value="Glycos_transf_2"/>
    <property type="match status" value="1"/>
</dbReference>
<keyword evidence="2" id="KW-0808">Transferase</keyword>
<proteinExistence type="predicted"/>
<dbReference type="InterPro" id="IPR029044">
    <property type="entry name" value="Nucleotide-diphossugar_trans"/>
</dbReference>
<dbReference type="PANTHER" id="PTHR48090">
    <property type="entry name" value="UNDECAPRENYL-PHOSPHATE 4-DEOXY-4-FORMAMIDO-L-ARABINOSE TRANSFERASE-RELATED"/>
    <property type="match status" value="1"/>
</dbReference>
<comment type="caution">
    <text evidence="2">The sequence shown here is derived from an EMBL/GenBank/DDBJ whole genome shotgun (WGS) entry which is preliminary data.</text>
</comment>
<feature type="domain" description="Glycosyltransferase 2-like" evidence="1">
    <location>
        <begin position="4"/>
        <end position="162"/>
    </location>
</feature>
<dbReference type="PANTHER" id="PTHR48090:SF7">
    <property type="entry name" value="RFBJ PROTEIN"/>
    <property type="match status" value="1"/>
</dbReference>
<dbReference type="InterPro" id="IPR001173">
    <property type="entry name" value="Glyco_trans_2-like"/>
</dbReference>
<gene>
    <name evidence="2" type="ORF">COT75_01735</name>
</gene>